<proteinExistence type="predicted"/>
<organism evidence="1 2">
    <name type="scientific">Ficus carica</name>
    <name type="common">Common fig</name>
    <dbReference type="NCBI Taxonomy" id="3494"/>
    <lineage>
        <taxon>Eukaryota</taxon>
        <taxon>Viridiplantae</taxon>
        <taxon>Streptophyta</taxon>
        <taxon>Embryophyta</taxon>
        <taxon>Tracheophyta</taxon>
        <taxon>Spermatophyta</taxon>
        <taxon>Magnoliopsida</taxon>
        <taxon>eudicotyledons</taxon>
        <taxon>Gunneridae</taxon>
        <taxon>Pentapetalae</taxon>
        <taxon>rosids</taxon>
        <taxon>fabids</taxon>
        <taxon>Rosales</taxon>
        <taxon>Moraceae</taxon>
        <taxon>Ficeae</taxon>
        <taxon>Ficus</taxon>
    </lineage>
</organism>
<accession>A0AA88DZQ5</accession>
<dbReference type="EMBL" id="BTGU01000208">
    <property type="protein sequence ID" value="GMN65049.1"/>
    <property type="molecule type" value="Genomic_DNA"/>
</dbReference>
<comment type="caution">
    <text evidence="1">The sequence shown here is derived from an EMBL/GenBank/DDBJ whole genome shotgun (WGS) entry which is preliminary data.</text>
</comment>
<keyword evidence="2" id="KW-1185">Reference proteome</keyword>
<dbReference type="AlphaFoldDB" id="A0AA88DZQ5"/>
<reference evidence="1" key="1">
    <citation type="submission" date="2023-07" db="EMBL/GenBank/DDBJ databases">
        <title>draft genome sequence of fig (Ficus carica).</title>
        <authorList>
            <person name="Takahashi T."/>
            <person name="Nishimura K."/>
        </authorList>
    </citation>
    <scope>NUCLEOTIDE SEQUENCE</scope>
</reference>
<gene>
    <name evidence="1" type="ORF">TIFTF001_034122</name>
</gene>
<sequence>MVGVGLDWLPQPLHVKWFGSWFELDWTGRLNHSMAMRHGKQPTDNA</sequence>
<evidence type="ECO:0000313" key="1">
    <source>
        <dbReference type="EMBL" id="GMN65049.1"/>
    </source>
</evidence>
<dbReference type="Proteomes" id="UP001187192">
    <property type="component" value="Unassembled WGS sequence"/>
</dbReference>
<name>A0AA88DZQ5_FICCA</name>
<protein>
    <submittedName>
        <fullName evidence="1">Uncharacterized protein</fullName>
    </submittedName>
</protein>
<evidence type="ECO:0000313" key="2">
    <source>
        <dbReference type="Proteomes" id="UP001187192"/>
    </source>
</evidence>